<dbReference type="EC" id="2.1.1.244" evidence="5"/>
<dbReference type="GO" id="GO:0005737">
    <property type="term" value="C:cytoplasm"/>
    <property type="evidence" value="ECO:0007669"/>
    <property type="project" value="TreeGrafter"/>
</dbReference>
<feature type="binding site" evidence="11">
    <location>
        <position position="89"/>
    </location>
    <ligand>
        <name>S-adenosyl-L-methionine</name>
        <dbReference type="ChEBI" id="CHEBI:59789"/>
    </ligand>
</feature>
<evidence type="ECO:0000256" key="9">
    <source>
        <dbReference type="ARBA" id="ARBA00047885"/>
    </source>
</evidence>
<dbReference type="InterPro" id="IPR008576">
    <property type="entry name" value="MeTrfase_NTM1"/>
</dbReference>
<name>A0A1R2CZQ9_9CILI</name>
<organism evidence="12 13">
    <name type="scientific">Stentor coeruleus</name>
    <dbReference type="NCBI Taxonomy" id="5963"/>
    <lineage>
        <taxon>Eukaryota</taxon>
        <taxon>Sar</taxon>
        <taxon>Alveolata</taxon>
        <taxon>Ciliophora</taxon>
        <taxon>Postciliodesmatophora</taxon>
        <taxon>Heterotrichea</taxon>
        <taxon>Heterotrichida</taxon>
        <taxon>Stentoridae</taxon>
        <taxon>Stentor</taxon>
    </lineage>
</organism>
<comment type="similarity">
    <text evidence="1">Belongs to the methyltransferase superfamily. NTM1 family.</text>
</comment>
<evidence type="ECO:0000256" key="11">
    <source>
        <dbReference type="PIRSR" id="PIRSR016958-1"/>
    </source>
</evidence>
<keyword evidence="4 11" id="KW-0949">S-adenosyl-L-methionine</keyword>
<sequence length="241" mass="27855">MDPGEDTFGNVYLSMKDMWRREVKNKKNWYENANKYWSDQTADMTGVMGGLPEIHSPDIRGSRNFFDKVSASQNLNRQRVLDCGSGIGRVSKYLLSDLFQSVDLVDQCANYIQAAQLSLPGNKYRFFIAGLQDFIPEREAYDCIWIQWVLSHLTDDDLIAFLNRIIQGLRPNGIIFIKENTKKKGFYVHKDDYSVTRSEKLLKGLLTQRLQIIDEELQTGFPDNLFKVKMFACVPLIRNYG</sequence>
<dbReference type="CDD" id="cd02440">
    <property type="entry name" value="AdoMet_MTases"/>
    <property type="match status" value="1"/>
</dbReference>
<feature type="binding site" evidence="11">
    <location>
        <position position="147"/>
    </location>
    <ligand>
        <name>S-adenosyl-L-methionine</name>
        <dbReference type="ChEBI" id="CHEBI:59789"/>
    </ligand>
</feature>
<dbReference type="SUPFAM" id="SSF53335">
    <property type="entry name" value="S-adenosyl-L-methionine-dependent methyltransferases"/>
    <property type="match status" value="1"/>
</dbReference>
<keyword evidence="13" id="KW-1185">Reference proteome</keyword>
<proteinExistence type="inferred from homology"/>
<feature type="binding site" evidence="11">
    <location>
        <position position="84"/>
    </location>
    <ligand>
        <name>S-adenosyl-L-methionine</name>
        <dbReference type="ChEBI" id="CHEBI:59789"/>
    </ligand>
</feature>
<keyword evidence="2" id="KW-0489">Methyltransferase</keyword>
<dbReference type="GO" id="GO:0032259">
    <property type="term" value="P:methylation"/>
    <property type="evidence" value="ECO:0007669"/>
    <property type="project" value="UniProtKB-KW"/>
</dbReference>
<comment type="catalytic activity">
    <reaction evidence="9">
        <text>N-terminal L-prolyl-L-prolyl-L-lysyl-[protein] + 2 S-adenosyl-L-methionine = N-terminal N,N-dimethyl-L-prolyl-L-prolyl-L-lysyl-[protein] + 2 S-adenosyl-L-homocysteine + 2 H(+)</text>
        <dbReference type="Rhea" id="RHEA:54736"/>
        <dbReference type="Rhea" id="RHEA-COMP:13787"/>
        <dbReference type="Rhea" id="RHEA-COMP:13974"/>
        <dbReference type="ChEBI" id="CHEBI:15378"/>
        <dbReference type="ChEBI" id="CHEBI:57856"/>
        <dbReference type="ChEBI" id="CHEBI:59789"/>
        <dbReference type="ChEBI" id="CHEBI:138059"/>
        <dbReference type="ChEBI" id="CHEBI:138318"/>
        <dbReference type="EC" id="2.1.1.244"/>
    </reaction>
</comment>
<dbReference type="AlphaFoldDB" id="A0A1R2CZQ9"/>
<evidence type="ECO:0000256" key="3">
    <source>
        <dbReference type="ARBA" id="ARBA00022679"/>
    </source>
</evidence>
<evidence type="ECO:0000256" key="1">
    <source>
        <dbReference type="ARBA" id="ARBA00009059"/>
    </source>
</evidence>
<evidence type="ECO:0000256" key="6">
    <source>
        <dbReference type="ARBA" id="ARBA00039449"/>
    </source>
</evidence>
<keyword evidence="3" id="KW-0808">Transferase</keyword>
<evidence type="ECO:0000256" key="7">
    <source>
        <dbReference type="ARBA" id="ARBA00043129"/>
    </source>
</evidence>
<comment type="catalytic activity">
    <reaction evidence="10">
        <text>N-terminal L-alanyl-L-prolyl-L-lysyl-[protein] + 3 S-adenosyl-L-methionine = N-terminal N,N,N-trimethyl-L-alanyl-L-prolyl-L-lysyl-[protein] + 3 S-adenosyl-L-homocysteine + 3 H(+)</text>
        <dbReference type="Rhea" id="RHEA:54712"/>
        <dbReference type="Rhea" id="RHEA-COMP:13785"/>
        <dbReference type="Rhea" id="RHEA-COMP:13971"/>
        <dbReference type="ChEBI" id="CHEBI:15378"/>
        <dbReference type="ChEBI" id="CHEBI:57856"/>
        <dbReference type="ChEBI" id="CHEBI:59789"/>
        <dbReference type="ChEBI" id="CHEBI:138057"/>
        <dbReference type="ChEBI" id="CHEBI:138315"/>
        <dbReference type="EC" id="2.1.1.244"/>
    </reaction>
</comment>
<evidence type="ECO:0000313" key="12">
    <source>
        <dbReference type="EMBL" id="OMJ94497.1"/>
    </source>
</evidence>
<dbReference type="Pfam" id="PF05891">
    <property type="entry name" value="Methyltransf_PK"/>
    <property type="match status" value="1"/>
</dbReference>
<gene>
    <name evidence="12" type="ORF">SteCoe_2267</name>
</gene>
<dbReference type="EMBL" id="MPUH01000025">
    <property type="protein sequence ID" value="OMJ94497.1"/>
    <property type="molecule type" value="Genomic_DNA"/>
</dbReference>
<dbReference type="PANTHER" id="PTHR12753">
    <property type="entry name" value="AD-003 - RELATED"/>
    <property type="match status" value="1"/>
</dbReference>
<dbReference type="PANTHER" id="PTHR12753:SF0">
    <property type="entry name" value="ALPHA N-TERMINAL PROTEIN METHYLTRANSFERASE 1"/>
    <property type="match status" value="1"/>
</dbReference>
<dbReference type="Gene3D" id="3.40.50.150">
    <property type="entry name" value="Vaccinia Virus protein VP39"/>
    <property type="match status" value="1"/>
</dbReference>
<dbReference type="Proteomes" id="UP000187209">
    <property type="component" value="Unassembled WGS sequence"/>
</dbReference>
<evidence type="ECO:0000256" key="10">
    <source>
        <dbReference type="ARBA" id="ARBA00048167"/>
    </source>
</evidence>
<dbReference type="OrthoDB" id="1298661at2759"/>
<evidence type="ECO:0000256" key="2">
    <source>
        <dbReference type="ARBA" id="ARBA00022603"/>
    </source>
</evidence>
<dbReference type="InterPro" id="IPR029063">
    <property type="entry name" value="SAM-dependent_MTases_sf"/>
</dbReference>
<comment type="catalytic activity">
    <reaction evidence="8">
        <text>N-terminal L-seryl-L-prolyl-L-lysyl-[protein] + 3 S-adenosyl-L-methionine = N-terminal N,N,N-trimethyl-L-seryl-L-prolyl-L-lysyl-[protein] + 3 S-adenosyl-L-homocysteine + 3 H(+)</text>
        <dbReference type="Rhea" id="RHEA:54724"/>
        <dbReference type="Rhea" id="RHEA-COMP:13789"/>
        <dbReference type="Rhea" id="RHEA-COMP:13973"/>
        <dbReference type="ChEBI" id="CHEBI:15378"/>
        <dbReference type="ChEBI" id="CHEBI:57856"/>
        <dbReference type="ChEBI" id="CHEBI:59789"/>
        <dbReference type="ChEBI" id="CHEBI:138061"/>
        <dbReference type="ChEBI" id="CHEBI:138317"/>
        <dbReference type="EC" id="2.1.1.244"/>
    </reaction>
</comment>
<protein>
    <recommendedName>
        <fullName evidence="6">Alpha N-terminal protein methyltransferase 1</fullName>
        <ecNumber evidence="5">2.1.1.244</ecNumber>
    </recommendedName>
    <alternativeName>
        <fullName evidence="7">X-Pro-Lys N-terminal protein methyltransferase 1</fullName>
    </alternativeName>
</protein>
<evidence type="ECO:0000313" key="13">
    <source>
        <dbReference type="Proteomes" id="UP000187209"/>
    </source>
</evidence>
<dbReference type="PIRSF" id="PIRSF016958">
    <property type="entry name" value="DUF858_MeTrfase_lik"/>
    <property type="match status" value="1"/>
</dbReference>
<feature type="binding site" evidence="11">
    <location>
        <begin position="131"/>
        <end position="132"/>
    </location>
    <ligand>
        <name>S-adenosyl-L-methionine</name>
        <dbReference type="ChEBI" id="CHEBI:59789"/>
    </ligand>
</feature>
<accession>A0A1R2CZQ9</accession>
<reference evidence="12 13" key="1">
    <citation type="submission" date="2016-11" db="EMBL/GenBank/DDBJ databases">
        <title>The macronuclear genome of Stentor coeruleus: a giant cell with tiny introns.</title>
        <authorList>
            <person name="Slabodnick M."/>
            <person name="Ruby J.G."/>
            <person name="Reiff S.B."/>
            <person name="Swart E.C."/>
            <person name="Gosai S."/>
            <person name="Prabakaran S."/>
            <person name="Witkowska E."/>
            <person name="Larue G.E."/>
            <person name="Fisher S."/>
            <person name="Freeman R.M."/>
            <person name="Gunawardena J."/>
            <person name="Chu W."/>
            <person name="Stover N.A."/>
            <person name="Gregory B.D."/>
            <person name="Nowacki M."/>
            <person name="Derisi J."/>
            <person name="Roy S.W."/>
            <person name="Marshall W.F."/>
            <person name="Sood P."/>
        </authorList>
    </citation>
    <scope>NUCLEOTIDE SEQUENCE [LARGE SCALE GENOMIC DNA]</scope>
    <source>
        <strain evidence="12">WM001</strain>
    </source>
</reference>
<dbReference type="GO" id="GO:0071885">
    <property type="term" value="F:N-terminal protein N-methyltransferase activity"/>
    <property type="evidence" value="ECO:0007669"/>
    <property type="project" value="UniProtKB-EC"/>
</dbReference>
<evidence type="ECO:0000256" key="4">
    <source>
        <dbReference type="ARBA" id="ARBA00022691"/>
    </source>
</evidence>
<evidence type="ECO:0000256" key="5">
    <source>
        <dbReference type="ARBA" id="ARBA00039112"/>
    </source>
</evidence>
<evidence type="ECO:0000256" key="8">
    <source>
        <dbReference type="ARBA" id="ARBA00047306"/>
    </source>
</evidence>
<comment type="caution">
    <text evidence="12">The sequence shown here is derived from an EMBL/GenBank/DDBJ whole genome shotgun (WGS) entry which is preliminary data.</text>
</comment>